<proteinExistence type="predicted"/>
<dbReference type="InterPro" id="IPR001638">
    <property type="entry name" value="Solute-binding_3/MltF_N"/>
</dbReference>
<dbReference type="Gene3D" id="3.40.190.10">
    <property type="entry name" value="Periplasmic binding protein-like II"/>
    <property type="match status" value="1"/>
</dbReference>
<comment type="caution">
    <text evidence="4">The sequence shown here is derived from an EMBL/GenBank/DDBJ whole genome shotgun (WGS) entry which is preliminary data.</text>
</comment>
<evidence type="ECO:0000313" key="5">
    <source>
        <dbReference type="Proteomes" id="UP000031670"/>
    </source>
</evidence>
<keyword evidence="2" id="KW-0732">Signal</keyword>
<sequence length="167" mass="19176">MAGLLRLLLISALSLFSLICWAEQVSPITKQDLFTQQELAWIEKHPNIRVSNSTDLPPLAFKQDGQVVGYSIDYIDLLSEITGLTFVFEYQEDWSEQLQQAEERQLDMLQLVRERESIDRYMDFTHLIYPAVLLFFMVGMASPELALLVALKISLSPCEETSWNSDI</sequence>
<organism evidence="4 5">
    <name type="scientific">Vibrio ishigakensis</name>
    <dbReference type="NCBI Taxonomy" id="1481914"/>
    <lineage>
        <taxon>Bacteria</taxon>
        <taxon>Pseudomonadati</taxon>
        <taxon>Pseudomonadota</taxon>
        <taxon>Gammaproteobacteria</taxon>
        <taxon>Vibrionales</taxon>
        <taxon>Vibrionaceae</taxon>
        <taxon>Vibrio</taxon>
    </lineage>
</organism>
<dbReference type="GO" id="GO:0016301">
    <property type="term" value="F:kinase activity"/>
    <property type="evidence" value="ECO:0007669"/>
    <property type="project" value="UniProtKB-KW"/>
</dbReference>
<evidence type="ECO:0000259" key="3">
    <source>
        <dbReference type="Pfam" id="PF00497"/>
    </source>
</evidence>
<dbReference type="EMBL" id="BBSA01000007">
    <property type="protein sequence ID" value="GAM63037.1"/>
    <property type="molecule type" value="Genomic_DNA"/>
</dbReference>
<gene>
    <name evidence="4" type="ORF">JCM19232_4714</name>
</gene>
<keyword evidence="1" id="KW-1133">Transmembrane helix</keyword>
<keyword evidence="1" id="KW-0472">Membrane</keyword>
<dbReference type="AlphaFoldDB" id="A0A0B8PEI0"/>
<keyword evidence="4" id="KW-0808">Transferase</keyword>
<keyword evidence="4" id="KW-0418">Kinase</keyword>
<reference evidence="4 5" key="2">
    <citation type="submission" date="2015-01" db="EMBL/GenBank/DDBJ databases">
        <authorList>
            <consortium name="NBRP consortium"/>
            <person name="Sawabe T."/>
            <person name="Meirelles P."/>
            <person name="Feng G."/>
            <person name="Sayaka M."/>
            <person name="Hattori M."/>
            <person name="Ohkuma M."/>
        </authorList>
    </citation>
    <scope>NUCLEOTIDE SEQUENCE [LARGE SCALE GENOMIC DNA]</scope>
    <source>
        <strain evidence="4 5">JCM19232</strain>
    </source>
</reference>
<dbReference type="SUPFAM" id="SSF53850">
    <property type="entry name" value="Periplasmic binding protein-like II"/>
    <property type="match status" value="1"/>
</dbReference>
<feature type="chain" id="PRO_5002122350" evidence="2">
    <location>
        <begin position="23"/>
        <end position="167"/>
    </location>
</feature>
<protein>
    <submittedName>
        <fullName evidence="4">Sensory box histidine kinase</fullName>
    </submittedName>
</protein>
<feature type="domain" description="Solute-binding protein family 3/N-terminal" evidence="3">
    <location>
        <begin position="48"/>
        <end position="127"/>
    </location>
</feature>
<dbReference type="Pfam" id="PF00497">
    <property type="entry name" value="SBP_bac_3"/>
    <property type="match status" value="1"/>
</dbReference>
<name>A0A0B8PEI0_9VIBR</name>
<feature type="transmembrane region" description="Helical" evidence="1">
    <location>
        <begin position="127"/>
        <end position="151"/>
    </location>
</feature>
<dbReference type="Proteomes" id="UP000031670">
    <property type="component" value="Unassembled WGS sequence"/>
</dbReference>
<evidence type="ECO:0000256" key="2">
    <source>
        <dbReference type="SAM" id="SignalP"/>
    </source>
</evidence>
<keyword evidence="1" id="KW-0812">Transmembrane</keyword>
<evidence type="ECO:0000256" key="1">
    <source>
        <dbReference type="SAM" id="Phobius"/>
    </source>
</evidence>
<evidence type="ECO:0000313" key="4">
    <source>
        <dbReference type="EMBL" id="GAM63037.1"/>
    </source>
</evidence>
<accession>A0A0B8PEI0</accession>
<reference evidence="4 5" key="1">
    <citation type="submission" date="2015-01" db="EMBL/GenBank/DDBJ databases">
        <title>Vibrio sp. C5 JCM 19232 whole genome shotgun sequence.</title>
        <authorList>
            <person name="Sawabe T."/>
            <person name="Meirelles P."/>
            <person name="Feng G."/>
            <person name="Sayaka M."/>
            <person name="Hattori M."/>
            <person name="Ohkuma M."/>
        </authorList>
    </citation>
    <scope>NUCLEOTIDE SEQUENCE [LARGE SCALE GENOMIC DNA]</scope>
    <source>
        <strain evidence="4 5">JCM19232</strain>
    </source>
</reference>
<feature type="signal peptide" evidence="2">
    <location>
        <begin position="1"/>
        <end position="22"/>
    </location>
</feature>